<evidence type="ECO:0000313" key="2">
    <source>
        <dbReference type="EMBL" id="MDR5589903.1"/>
    </source>
</evidence>
<organism evidence="2 3">
    <name type="scientific">Christiangramia sediminicola</name>
    <dbReference type="NCBI Taxonomy" id="3073267"/>
    <lineage>
        <taxon>Bacteria</taxon>
        <taxon>Pseudomonadati</taxon>
        <taxon>Bacteroidota</taxon>
        <taxon>Flavobacteriia</taxon>
        <taxon>Flavobacteriales</taxon>
        <taxon>Flavobacteriaceae</taxon>
        <taxon>Christiangramia</taxon>
    </lineage>
</organism>
<dbReference type="RefSeq" id="WP_309560790.1">
    <property type="nucleotide sequence ID" value="NZ_JAVJIU010000002.1"/>
</dbReference>
<name>A0ABU1ENX0_9FLAO</name>
<feature type="coiled-coil region" evidence="1">
    <location>
        <begin position="51"/>
        <end position="85"/>
    </location>
</feature>
<keyword evidence="1" id="KW-0175">Coiled coil</keyword>
<dbReference type="Proteomes" id="UP001257234">
    <property type="component" value="Unassembled WGS sequence"/>
</dbReference>
<protein>
    <submittedName>
        <fullName evidence="2">Uncharacterized protein</fullName>
    </submittedName>
</protein>
<dbReference type="EMBL" id="JAVJIU010000002">
    <property type="protein sequence ID" value="MDR5589903.1"/>
    <property type="molecule type" value="Genomic_DNA"/>
</dbReference>
<evidence type="ECO:0000256" key="1">
    <source>
        <dbReference type="SAM" id="Coils"/>
    </source>
</evidence>
<gene>
    <name evidence="2" type="ORF">RE431_04600</name>
</gene>
<proteinExistence type="predicted"/>
<keyword evidence="3" id="KW-1185">Reference proteome</keyword>
<reference evidence="3" key="1">
    <citation type="submission" date="2023-07" db="EMBL/GenBank/DDBJ databases">
        <title>Christiangramia sp. SM2212., a novel bacterium of the family Flavobacteriaceae isolated from the sea sediment.</title>
        <authorList>
            <person name="Wang J."/>
            <person name="Zhang X."/>
        </authorList>
    </citation>
    <scope>NUCLEOTIDE SEQUENCE [LARGE SCALE GENOMIC DNA]</scope>
    <source>
        <strain evidence="3">SM2212</strain>
    </source>
</reference>
<evidence type="ECO:0000313" key="3">
    <source>
        <dbReference type="Proteomes" id="UP001257234"/>
    </source>
</evidence>
<sequence>MKTKISNDYGWESPDIMHKYSSVWNSKLNFIYKEVDFLTDLLNQNVYPIVESHLTKQAEKFIQDLNKLKNEMSDLLKSIRDHKNRVKILFSEGQLGEQKWAYKHEHRKLMIKMHEFDSKYQNLKKSIFKTVKEALRHQKQKLLSVARSDE</sequence>
<accession>A0ABU1ENX0</accession>
<comment type="caution">
    <text evidence="2">The sequence shown here is derived from an EMBL/GenBank/DDBJ whole genome shotgun (WGS) entry which is preliminary data.</text>
</comment>